<dbReference type="EMBL" id="BAABJO010000004">
    <property type="protein sequence ID" value="GAA5115328.1"/>
    <property type="molecule type" value="Genomic_DNA"/>
</dbReference>
<proteinExistence type="predicted"/>
<evidence type="ECO:0000313" key="1">
    <source>
        <dbReference type="EMBL" id="GAA5115328.1"/>
    </source>
</evidence>
<evidence type="ECO:0000313" key="2">
    <source>
        <dbReference type="Proteomes" id="UP001500804"/>
    </source>
</evidence>
<dbReference type="PIRSF" id="PIRSF017393">
    <property type="entry name" value="MTase_SAV2177"/>
    <property type="match status" value="1"/>
</dbReference>
<organism evidence="1 2">
    <name type="scientific">Pseudonocardia adelaidensis</name>
    <dbReference type="NCBI Taxonomy" id="648754"/>
    <lineage>
        <taxon>Bacteria</taxon>
        <taxon>Bacillati</taxon>
        <taxon>Actinomycetota</taxon>
        <taxon>Actinomycetes</taxon>
        <taxon>Pseudonocardiales</taxon>
        <taxon>Pseudonocardiaceae</taxon>
        <taxon>Pseudonocardia</taxon>
    </lineage>
</organism>
<accession>A0ABP9NDU5</accession>
<comment type="caution">
    <text evidence="1">The sequence shown here is derived from an EMBL/GenBank/DDBJ whole genome shotgun (WGS) entry which is preliminary data.</text>
</comment>
<protein>
    <submittedName>
        <fullName evidence="1">SAM-dependent methyltransferase</fullName>
    </submittedName>
</protein>
<dbReference type="SUPFAM" id="SSF53335">
    <property type="entry name" value="S-adenosyl-L-methionine-dependent methyltransferases"/>
    <property type="match status" value="1"/>
</dbReference>
<name>A0ABP9NDU5_9PSEU</name>
<keyword evidence="1" id="KW-0489">Methyltransferase</keyword>
<reference evidence="2" key="1">
    <citation type="journal article" date="2019" name="Int. J. Syst. Evol. Microbiol.">
        <title>The Global Catalogue of Microorganisms (GCM) 10K type strain sequencing project: providing services to taxonomists for standard genome sequencing and annotation.</title>
        <authorList>
            <consortium name="The Broad Institute Genomics Platform"/>
            <consortium name="The Broad Institute Genome Sequencing Center for Infectious Disease"/>
            <person name="Wu L."/>
            <person name="Ma J."/>
        </authorList>
    </citation>
    <scope>NUCLEOTIDE SEQUENCE [LARGE SCALE GENOMIC DNA]</scope>
    <source>
        <strain evidence="2">JCM 18302</strain>
    </source>
</reference>
<dbReference type="InterPro" id="IPR006764">
    <property type="entry name" value="SAM_dep_MeTrfase_SAV2177_type"/>
</dbReference>
<dbReference type="Pfam" id="PF04672">
    <property type="entry name" value="Methyltransf_19"/>
    <property type="match status" value="1"/>
</dbReference>
<dbReference type="Gene3D" id="3.40.50.150">
    <property type="entry name" value="Vaccinia Virus protein VP39"/>
    <property type="match status" value="1"/>
</dbReference>
<sequence>MTEFFAREIDTTKPSAARLYDWYLGGTHNYPIDRTFGELATQICPFVPDLARNNRGFLRRAVQFAVENGIRQFIDIGSGVPTVGNVHEVAHRTAPETRVVYVDNDAEAVVTSQEMLEGSTVATSVAADLRQPDLILDHPGTTRLIDFDQPVGLLIVAVFHFVSPSDGPHQLMRSYIDRLAPGSYVALSHITVDDATPVAAEQLQDLEREYGSTSNPAYLRTRDEFTQLFDGLELVEPGVSYATDWRNFEPVDPHDPARPCFYAAVGRKP</sequence>
<dbReference type="GO" id="GO:0032259">
    <property type="term" value="P:methylation"/>
    <property type="evidence" value="ECO:0007669"/>
    <property type="project" value="UniProtKB-KW"/>
</dbReference>
<gene>
    <name evidence="1" type="ORF">GCM10023320_14030</name>
</gene>
<dbReference type="InterPro" id="IPR029063">
    <property type="entry name" value="SAM-dependent_MTases_sf"/>
</dbReference>
<keyword evidence="1" id="KW-0808">Transferase</keyword>
<keyword evidence="2" id="KW-1185">Reference proteome</keyword>
<dbReference type="GO" id="GO:0008168">
    <property type="term" value="F:methyltransferase activity"/>
    <property type="evidence" value="ECO:0007669"/>
    <property type="project" value="UniProtKB-KW"/>
</dbReference>
<dbReference type="RefSeq" id="WP_345603980.1">
    <property type="nucleotide sequence ID" value="NZ_BAABJO010000004.1"/>
</dbReference>
<dbReference type="Proteomes" id="UP001500804">
    <property type="component" value="Unassembled WGS sequence"/>
</dbReference>